<proteinExistence type="predicted"/>
<reference evidence="2" key="1">
    <citation type="submission" date="2015-09" db="EMBL/GenBank/DDBJ databases">
        <title>Complete genome of Arthrobacter alpinus strain R3.8.</title>
        <authorList>
            <person name="See-Too W.S."/>
            <person name="Chan K.G."/>
        </authorList>
    </citation>
    <scope>NUCLEOTIDE SEQUENCE [LARGE SCALE GENOMIC DNA]</scope>
    <source>
        <strain evidence="2">R3.8</strain>
    </source>
</reference>
<dbReference type="AlphaFoldDB" id="A0A0M5M2Y8"/>
<dbReference type="PATRIC" id="fig|656366.3.peg.1078"/>
<evidence type="ECO:0000313" key="1">
    <source>
        <dbReference type="EMBL" id="ALE91832.1"/>
    </source>
</evidence>
<keyword evidence="2" id="KW-1185">Reference proteome</keyword>
<sequence length="66" mass="7612">MFAQTRKQWEPKVRTGTVHCWRCIELIPATDDWHLGHDDEDRSIIRGPEHGACNLKAAGQASHRYD</sequence>
<organism evidence="1 2">
    <name type="scientific">Arthrobacter alpinus</name>
    <dbReference type="NCBI Taxonomy" id="656366"/>
    <lineage>
        <taxon>Bacteria</taxon>
        <taxon>Bacillati</taxon>
        <taxon>Actinomycetota</taxon>
        <taxon>Actinomycetes</taxon>
        <taxon>Micrococcales</taxon>
        <taxon>Micrococcaceae</taxon>
        <taxon>Arthrobacter</taxon>
    </lineage>
</organism>
<evidence type="ECO:0008006" key="3">
    <source>
        <dbReference type="Google" id="ProtNLM"/>
    </source>
</evidence>
<gene>
    <name evidence="1" type="ORF">AOC05_05010</name>
</gene>
<dbReference type="KEGG" id="aaq:AOC05_05010"/>
<dbReference type="Proteomes" id="UP000062833">
    <property type="component" value="Chromosome"/>
</dbReference>
<protein>
    <recommendedName>
        <fullName evidence="3">HNH endonuclease</fullName>
    </recommendedName>
</protein>
<dbReference type="EMBL" id="CP012677">
    <property type="protein sequence ID" value="ALE91832.1"/>
    <property type="molecule type" value="Genomic_DNA"/>
</dbReference>
<name>A0A0M5M2Y8_9MICC</name>
<evidence type="ECO:0000313" key="2">
    <source>
        <dbReference type="Proteomes" id="UP000062833"/>
    </source>
</evidence>
<accession>A0A0M5M2Y8</accession>